<evidence type="ECO:0000256" key="1">
    <source>
        <dbReference type="ARBA" id="ARBA00023015"/>
    </source>
</evidence>
<reference evidence="5 6" key="1">
    <citation type="submission" date="2019-07" db="EMBL/GenBank/DDBJ databases">
        <title>Full genome sequence of Devosia sp. Gsoil 520.</title>
        <authorList>
            <person name="Im W.-T."/>
        </authorList>
    </citation>
    <scope>NUCLEOTIDE SEQUENCE [LARGE SCALE GENOMIC DNA]</scope>
    <source>
        <strain evidence="5 6">Gsoil 520</strain>
    </source>
</reference>
<keyword evidence="6" id="KW-1185">Reference proteome</keyword>
<keyword evidence="2" id="KW-0238">DNA-binding</keyword>
<organism evidence="5 6">
    <name type="scientific">Devosia ginsengisoli</name>
    <dbReference type="NCBI Taxonomy" id="400770"/>
    <lineage>
        <taxon>Bacteria</taxon>
        <taxon>Pseudomonadati</taxon>
        <taxon>Pseudomonadota</taxon>
        <taxon>Alphaproteobacteria</taxon>
        <taxon>Hyphomicrobiales</taxon>
        <taxon>Devosiaceae</taxon>
        <taxon>Devosia</taxon>
    </lineage>
</organism>
<keyword evidence="3" id="KW-0804">Transcription</keyword>
<dbReference type="RefSeq" id="WP_146290276.1">
    <property type="nucleotide sequence ID" value="NZ_CP042304.1"/>
</dbReference>
<dbReference type="GO" id="GO:0003700">
    <property type="term" value="F:DNA-binding transcription factor activity"/>
    <property type="evidence" value="ECO:0007669"/>
    <property type="project" value="InterPro"/>
</dbReference>
<dbReference type="SUPFAM" id="SSF48008">
    <property type="entry name" value="GntR ligand-binding domain-like"/>
    <property type="match status" value="1"/>
</dbReference>
<dbReference type="InterPro" id="IPR036388">
    <property type="entry name" value="WH-like_DNA-bd_sf"/>
</dbReference>
<evidence type="ECO:0000256" key="2">
    <source>
        <dbReference type="ARBA" id="ARBA00023125"/>
    </source>
</evidence>
<dbReference type="SUPFAM" id="SSF46785">
    <property type="entry name" value="Winged helix' DNA-binding domain"/>
    <property type="match status" value="1"/>
</dbReference>
<dbReference type="Pfam" id="PF00392">
    <property type="entry name" value="GntR"/>
    <property type="match status" value="1"/>
</dbReference>
<dbReference type="SMART" id="SM00895">
    <property type="entry name" value="FCD"/>
    <property type="match status" value="1"/>
</dbReference>
<evidence type="ECO:0000313" key="5">
    <source>
        <dbReference type="EMBL" id="QDZ11455.1"/>
    </source>
</evidence>
<dbReference type="GO" id="GO:0003677">
    <property type="term" value="F:DNA binding"/>
    <property type="evidence" value="ECO:0007669"/>
    <property type="project" value="UniProtKB-KW"/>
</dbReference>
<protein>
    <submittedName>
        <fullName evidence="5">GntR family transcriptional regulator</fullName>
    </submittedName>
</protein>
<proteinExistence type="predicted"/>
<dbReference type="OrthoDB" id="9789310at2"/>
<dbReference type="InterPro" id="IPR000524">
    <property type="entry name" value="Tscrpt_reg_HTH_GntR"/>
</dbReference>
<dbReference type="Proteomes" id="UP000315364">
    <property type="component" value="Chromosome"/>
</dbReference>
<accession>A0A5B8LUK9</accession>
<evidence type="ECO:0000313" key="6">
    <source>
        <dbReference type="Proteomes" id="UP000315364"/>
    </source>
</evidence>
<dbReference type="PANTHER" id="PTHR43537">
    <property type="entry name" value="TRANSCRIPTIONAL REGULATOR, GNTR FAMILY"/>
    <property type="match status" value="1"/>
</dbReference>
<dbReference type="InterPro" id="IPR036390">
    <property type="entry name" value="WH_DNA-bd_sf"/>
</dbReference>
<dbReference type="SMART" id="SM00345">
    <property type="entry name" value="HTH_GNTR"/>
    <property type="match status" value="1"/>
</dbReference>
<evidence type="ECO:0000256" key="3">
    <source>
        <dbReference type="ARBA" id="ARBA00023163"/>
    </source>
</evidence>
<name>A0A5B8LUK9_9HYPH</name>
<feature type="domain" description="HTH gntR-type" evidence="4">
    <location>
        <begin position="9"/>
        <end position="76"/>
    </location>
</feature>
<dbReference type="KEGG" id="dea:FPZ08_12185"/>
<dbReference type="AlphaFoldDB" id="A0A5B8LUK9"/>
<gene>
    <name evidence="5" type="ORF">FPZ08_12185</name>
</gene>
<keyword evidence="1" id="KW-0805">Transcription regulation</keyword>
<dbReference type="InterPro" id="IPR011711">
    <property type="entry name" value="GntR_C"/>
</dbReference>
<evidence type="ECO:0000259" key="4">
    <source>
        <dbReference type="PROSITE" id="PS50949"/>
    </source>
</evidence>
<dbReference type="EMBL" id="CP042304">
    <property type="protein sequence ID" value="QDZ11455.1"/>
    <property type="molecule type" value="Genomic_DNA"/>
</dbReference>
<dbReference type="InterPro" id="IPR008920">
    <property type="entry name" value="TF_FadR/GntR_C"/>
</dbReference>
<dbReference type="PROSITE" id="PS50949">
    <property type="entry name" value="HTH_GNTR"/>
    <property type="match status" value="1"/>
</dbReference>
<dbReference type="Gene3D" id="1.20.120.530">
    <property type="entry name" value="GntR ligand-binding domain-like"/>
    <property type="match status" value="1"/>
</dbReference>
<dbReference type="Gene3D" id="1.10.10.10">
    <property type="entry name" value="Winged helix-like DNA-binding domain superfamily/Winged helix DNA-binding domain"/>
    <property type="match status" value="1"/>
</dbReference>
<dbReference type="PANTHER" id="PTHR43537:SF45">
    <property type="entry name" value="GNTR FAMILY REGULATORY PROTEIN"/>
    <property type="match status" value="1"/>
</dbReference>
<dbReference type="Pfam" id="PF07729">
    <property type="entry name" value="FCD"/>
    <property type="match status" value="1"/>
</dbReference>
<sequence length="225" mass="24575">MSAVGYLTESLADAAFQVIEEKIVTLELAPGSRVTERALCDLTGFGRTPVREALLRLSQGFLIEILPRNGILIAPMDFEVIVMTLEVRRHVERLIVERAARYSDDRDRRKLDSLRAAFQDATDRGDALAFIRTDNLLNQTLNAAARHPVATKVAQPLHSVSRRMGFAIGRANGAGFDVTGPGHQRLIQAVVAGDVPASLTALDELLDAVDALKQIYSAMGEPRAF</sequence>